<name>H6N6Q0_MYCHN</name>
<evidence type="ECO:0000313" key="2">
    <source>
        <dbReference type="Proteomes" id="UP000009135"/>
    </source>
</evidence>
<organism evidence="1 2">
    <name type="scientific">Mycoplasma haemocanis (strain Illinois)</name>
    <dbReference type="NCBI Taxonomy" id="1111676"/>
    <lineage>
        <taxon>Bacteria</taxon>
        <taxon>Bacillati</taxon>
        <taxon>Mycoplasmatota</taxon>
        <taxon>Mollicutes</taxon>
        <taxon>Mycoplasmataceae</taxon>
        <taxon>Mycoplasma</taxon>
    </lineage>
</organism>
<dbReference type="HOGENOM" id="CLU_139732_0_0_14"/>
<protein>
    <submittedName>
        <fullName evidence="1">Uncharacterized protein</fullName>
    </submittedName>
</protein>
<dbReference type="KEGG" id="mhe:MHC_02280"/>
<proteinExistence type="predicted"/>
<keyword evidence="2" id="KW-1185">Reference proteome</keyword>
<dbReference type="STRING" id="1111676.MHC_02280"/>
<dbReference type="EMBL" id="CP003199">
    <property type="protein sequence ID" value="AEW45322.1"/>
    <property type="molecule type" value="Genomic_DNA"/>
</dbReference>
<gene>
    <name evidence="1" type="ordered locus">MHC_02280</name>
</gene>
<accession>H6N6Q0</accession>
<sequence>MAKIILGGPMLVAGIGLGGIGLTVTEARDSQKSTVSKSKSTFSLPTRCDIYSVERSNDTSGTAKWREPSFRKELRHLEDQVAAACASFGKVYIAWQGDAWRFRQPDQSKKWEILT</sequence>
<reference evidence="1 2" key="1">
    <citation type="journal article" date="2012" name="J. Bacteriol.">
        <title>Complete genome sequence of Mycoplasma haemocanis strain Illinois.</title>
        <authorList>
            <person name="do Nascimento N.C."/>
            <person name="Guimaraes A.M."/>
            <person name="Santos A.P."/>
            <person name="Sanmiguel P.J."/>
            <person name="Messick J.B."/>
        </authorList>
    </citation>
    <scope>NUCLEOTIDE SEQUENCE [LARGE SCALE GENOMIC DNA]</scope>
    <source>
        <strain evidence="1 2">Illinois</strain>
    </source>
</reference>
<dbReference type="AlphaFoldDB" id="H6N6Q0"/>
<evidence type="ECO:0000313" key="1">
    <source>
        <dbReference type="EMBL" id="AEW45322.1"/>
    </source>
</evidence>
<dbReference type="Proteomes" id="UP000009135">
    <property type="component" value="Chromosome"/>
</dbReference>